<dbReference type="SUPFAM" id="SSF47240">
    <property type="entry name" value="Ferritin-like"/>
    <property type="match status" value="1"/>
</dbReference>
<sequence>MLAGGALLALGGGTGLAMGQDEDSAPDEMMANFDDVAGTDLDVLNYALTLENLENAFYREGLEMFSMEDFAQADFQWDFQGLSGGTAEELQGMMYDHVEVIGEHEAVHVEVLGEAITLLGGDPNPEADYDFGLETVEGFLATAQVFENTGVAAYAGAAPFIESPDLQSAALSIHSVEARHAAFLNHLNGESPFPNAFDSALSQQAVLDAVGPFIVSEGEGDDDDEDDGEDGDGEDGGSDGDGEDGGSDGDDGGDDDDE</sequence>
<dbReference type="InterPro" id="IPR012347">
    <property type="entry name" value="Ferritin-like"/>
</dbReference>
<evidence type="ECO:0000256" key="1">
    <source>
        <dbReference type="SAM" id="MobiDB-lite"/>
    </source>
</evidence>
<dbReference type="PATRIC" id="fig|1227482.3.peg.183"/>
<feature type="region of interest" description="Disordered" evidence="1">
    <location>
        <begin position="214"/>
        <end position="258"/>
    </location>
</feature>
<protein>
    <recommendedName>
        <fullName evidence="4">Ferritin-like domain-containing protein</fullName>
    </recommendedName>
</protein>
<dbReference type="CDD" id="cd00657">
    <property type="entry name" value="Ferritin_like"/>
    <property type="match status" value="1"/>
</dbReference>
<keyword evidence="3" id="KW-1185">Reference proteome</keyword>
<accession>M0P2Q8</accession>
<comment type="caution">
    <text evidence="2">The sequence shown here is derived from an EMBL/GenBank/DDBJ whole genome shotgun (WGS) entry which is preliminary data.</text>
</comment>
<dbReference type="Proteomes" id="UP000011650">
    <property type="component" value="Unassembled WGS sequence"/>
</dbReference>
<dbReference type="AlphaFoldDB" id="M0P2Q8"/>
<dbReference type="Pfam" id="PF13668">
    <property type="entry name" value="Ferritin_2"/>
    <property type="match status" value="1"/>
</dbReference>
<name>M0P2Q8_9EURY</name>
<proteinExistence type="predicted"/>
<feature type="compositionally biased region" description="Acidic residues" evidence="1">
    <location>
        <begin position="218"/>
        <end position="258"/>
    </location>
</feature>
<dbReference type="EMBL" id="AOJG01000002">
    <property type="protein sequence ID" value="EMA64442.1"/>
    <property type="molecule type" value="Genomic_DNA"/>
</dbReference>
<dbReference type="InterPro" id="IPR009078">
    <property type="entry name" value="Ferritin-like_SF"/>
</dbReference>
<dbReference type="Gene3D" id="1.20.1260.10">
    <property type="match status" value="1"/>
</dbReference>
<evidence type="ECO:0000313" key="2">
    <source>
        <dbReference type="EMBL" id="EMA64442.1"/>
    </source>
</evidence>
<gene>
    <name evidence="2" type="ORF">C469_00906</name>
</gene>
<reference evidence="2 3" key="1">
    <citation type="journal article" date="2014" name="PLoS Genet.">
        <title>Phylogenetically driven sequencing of extremely halophilic archaea reveals strategies for static and dynamic osmo-response.</title>
        <authorList>
            <person name="Becker E.A."/>
            <person name="Seitzer P.M."/>
            <person name="Tritt A."/>
            <person name="Larsen D."/>
            <person name="Krusor M."/>
            <person name="Yao A.I."/>
            <person name="Wu D."/>
            <person name="Madern D."/>
            <person name="Eisen J.A."/>
            <person name="Darling A.E."/>
            <person name="Facciotti M.T."/>
        </authorList>
    </citation>
    <scope>NUCLEOTIDE SEQUENCE [LARGE SCALE GENOMIC DNA]</scope>
    <source>
        <strain evidence="2 3">DSM 21995</strain>
    </source>
</reference>
<organism evidence="2 3">
    <name type="scientific">Halorubrum lipolyticum DSM 21995</name>
    <dbReference type="NCBI Taxonomy" id="1227482"/>
    <lineage>
        <taxon>Archaea</taxon>
        <taxon>Methanobacteriati</taxon>
        <taxon>Methanobacteriota</taxon>
        <taxon>Stenosarchaea group</taxon>
        <taxon>Halobacteria</taxon>
        <taxon>Halobacteriales</taxon>
        <taxon>Haloferacaceae</taxon>
        <taxon>Halorubrum</taxon>
    </lineage>
</organism>
<evidence type="ECO:0008006" key="4">
    <source>
        <dbReference type="Google" id="ProtNLM"/>
    </source>
</evidence>
<evidence type="ECO:0000313" key="3">
    <source>
        <dbReference type="Proteomes" id="UP000011650"/>
    </source>
</evidence>
<dbReference type="STRING" id="1227482.C469_00906"/>